<comment type="subcellular location">
    <subcellularLocation>
        <location evidence="1">Membrane</location>
        <topology evidence="1">Multi-pass membrane protein</topology>
    </subcellularLocation>
</comment>
<keyword evidence="7" id="KW-1185">Reference proteome</keyword>
<keyword evidence="2 5" id="KW-0812">Transmembrane</keyword>
<feature type="transmembrane region" description="Helical" evidence="5">
    <location>
        <begin position="157"/>
        <end position="181"/>
    </location>
</feature>
<feature type="transmembrane region" description="Helical" evidence="5">
    <location>
        <begin position="98"/>
        <end position="118"/>
    </location>
</feature>
<keyword evidence="3 5" id="KW-1133">Transmembrane helix</keyword>
<dbReference type="Pfam" id="PF05653">
    <property type="entry name" value="Mg_trans_NIPA"/>
    <property type="match status" value="1"/>
</dbReference>
<name>A0A929B8K2_9PSEU</name>
<evidence type="ECO:0000256" key="1">
    <source>
        <dbReference type="ARBA" id="ARBA00004141"/>
    </source>
</evidence>
<evidence type="ECO:0000256" key="2">
    <source>
        <dbReference type="ARBA" id="ARBA00022692"/>
    </source>
</evidence>
<protein>
    <submittedName>
        <fullName evidence="6">DMT family transporter</fullName>
    </submittedName>
</protein>
<feature type="transmembrane region" description="Helical" evidence="5">
    <location>
        <begin position="193"/>
        <end position="212"/>
    </location>
</feature>
<sequence length="299" mass="30982">MAVPTAVAGAASFGLASAVQHRVTKEVTEHRMLRPGFLFGLIRKPVWLLSIVTVVVGLSLQVVALAFGPLVLVQPLLVTSVLFGAAFAAWMAHRKLDLVLAAGGFACVGGLSAFLVLARPEGEGGGFTGAPVAPLAIVLGVIVVGAVLAARRFRGEIGAISLAAATGVLYGITAGLMKVVADQVRASGVAEPFGHWTLYVVCVIGPVGFLLSQQTFQRGKLISPALAVITTIDPLVSAAIGVSWFGERLDLSPAILAGEIVALLVLIAGVAVLTHRSEQLRRHLDRRHRSAGSTGLTWG</sequence>
<feature type="transmembrane region" description="Helical" evidence="5">
    <location>
        <begin position="251"/>
        <end position="273"/>
    </location>
</feature>
<dbReference type="SUPFAM" id="SSF103481">
    <property type="entry name" value="Multidrug resistance efflux transporter EmrE"/>
    <property type="match status" value="1"/>
</dbReference>
<evidence type="ECO:0000313" key="6">
    <source>
        <dbReference type="EMBL" id="MBE9375214.1"/>
    </source>
</evidence>
<dbReference type="PANTHER" id="PTHR40761">
    <property type="entry name" value="CONSERVED INTEGRAL MEMBRANE ALANINE VALINE AND LEUCINE RICH PROTEIN-RELATED"/>
    <property type="match status" value="1"/>
</dbReference>
<keyword evidence="4 5" id="KW-0472">Membrane</keyword>
<evidence type="ECO:0000313" key="7">
    <source>
        <dbReference type="Proteomes" id="UP000598360"/>
    </source>
</evidence>
<dbReference type="AlphaFoldDB" id="A0A929B8K2"/>
<dbReference type="InterPro" id="IPR037185">
    <property type="entry name" value="EmrE-like"/>
</dbReference>
<dbReference type="GO" id="GO:0015095">
    <property type="term" value="F:magnesium ion transmembrane transporter activity"/>
    <property type="evidence" value="ECO:0007669"/>
    <property type="project" value="InterPro"/>
</dbReference>
<comment type="caution">
    <text evidence="6">The sequence shown here is derived from an EMBL/GenBank/DDBJ whole genome shotgun (WGS) entry which is preliminary data.</text>
</comment>
<gene>
    <name evidence="6" type="ORF">IQ251_12245</name>
</gene>
<dbReference type="NCBIfam" id="NF038012">
    <property type="entry name" value="DMT_1"/>
    <property type="match status" value="1"/>
</dbReference>
<feature type="transmembrane region" description="Helical" evidence="5">
    <location>
        <begin position="46"/>
        <end position="67"/>
    </location>
</feature>
<organism evidence="6 7">
    <name type="scientific">Saccharopolyspora montiporae</name>
    <dbReference type="NCBI Taxonomy" id="2781240"/>
    <lineage>
        <taxon>Bacteria</taxon>
        <taxon>Bacillati</taxon>
        <taxon>Actinomycetota</taxon>
        <taxon>Actinomycetes</taxon>
        <taxon>Pseudonocardiales</taxon>
        <taxon>Pseudonocardiaceae</taxon>
        <taxon>Saccharopolyspora</taxon>
    </lineage>
</organism>
<feature type="transmembrane region" description="Helical" evidence="5">
    <location>
        <begin position="224"/>
        <end position="245"/>
    </location>
</feature>
<dbReference type="PANTHER" id="PTHR40761:SF1">
    <property type="entry name" value="CONSERVED INTEGRAL MEMBRANE ALANINE VALINE AND LEUCINE RICH PROTEIN-RELATED"/>
    <property type="match status" value="1"/>
</dbReference>
<reference evidence="6" key="1">
    <citation type="submission" date="2020-10" db="EMBL/GenBank/DDBJ databases">
        <title>Diversity and distribution of actinomycetes associated with coral in the coast of Hainan.</title>
        <authorList>
            <person name="Li F."/>
        </authorList>
    </citation>
    <scope>NUCLEOTIDE SEQUENCE</scope>
    <source>
        <strain evidence="6">HNM0983</strain>
    </source>
</reference>
<evidence type="ECO:0000256" key="4">
    <source>
        <dbReference type="ARBA" id="ARBA00023136"/>
    </source>
</evidence>
<dbReference type="EMBL" id="JADEYC010000019">
    <property type="protein sequence ID" value="MBE9375214.1"/>
    <property type="molecule type" value="Genomic_DNA"/>
</dbReference>
<feature type="transmembrane region" description="Helical" evidence="5">
    <location>
        <begin position="73"/>
        <end position="91"/>
    </location>
</feature>
<evidence type="ECO:0000256" key="5">
    <source>
        <dbReference type="SAM" id="Phobius"/>
    </source>
</evidence>
<proteinExistence type="predicted"/>
<feature type="transmembrane region" description="Helical" evidence="5">
    <location>
        <begin position="130"/>
        <end position="150"/>
    </location>
</feature>
<dbReference type="InterPro" id="IPR008521">
    <property type="entry name" value="Mg_trans_NIPA"/>
</dbReference>
<accession>A0A929B8K2</accession>
<dbReference type="Proteomes" id="UP000598360">
    <property type="component" value="Unassembled WGS sequence"/>
</dbReference>
<dbReference type="GO" id="GO:0016020">
    <property type="term" value="C:membrane"/>
    <property type="evidence" value="ECO:0007669"/>
    <property type="project" value="UniProtKB-SubCell"/>
</dbReference>
<evidence type="ECO:0000256" key="3">
    <source>
        <dbReference type="ARBA" id="ARBA00022989"/>
    </source>
</evidence>